<dbReference type="SUPFAM" id="SSF111369">
    <property type="entry name" value="HlyD-like secretion proteins"/>
    <property type="match status" value="1"/>
</dbReference>
<dbReference type="Gene3D" id="2.40.50.100">
    <property type="match status" value="1"/>
</dbReference>
<organism evidence="3 4">
    <name type="scientific">Segatella bryantii</name>
    <name type="common">Prevotella bryantii</name>
    <dbReference type="NCBI Taxonomy" id="77095"/>
    <lineage>
        <taxon>Bacteria</taxon>
        <taxon>Pseudomonadati</taxon>
        <taxon>Bacteroidota</taxon>
        <taxon>Bacteroidia</taxon>
        <taxon>Bacteroidales</taxon>
        <taxon>Prevotellaceae</taxon>
        <taxon>Segatella</taxon>
    </lineage>
</organism>
<dbReference type="Pfam" id="PF25954">
    <property type="entry name" value="Beta-barrel_RND_2"/>
    <property type="match status" value="1"/>
</dbReference>
<dbReference type="NCBIfam" id="TIGR01730">
    <property type="entry name" value="RND_mfp"/>
    <property type="match status" value="1"/>
</dbReference>
<dbReference type="EMBL" id="NPJF01000073">
    <property type="protein sequence ID" value="OYP53044.1"/>
    <property type="molecule type" value="Genomic_DNA"/>
</dbReference>
<dbReference type="Gene3D" id="1.10.287.470">
    <property type="entry name" value="Helix hairpin bin"/>
    <property type="match status" value="1"/>
</dbReference>
<dbReference type="Gene3D" id="2.40.30.170">
    <property type="match status" value="1"/>
</dbReference>
<dbReference type="Gene3D" id="2.40.420.20">
    <property type="match status" value="1"/>
</dbReference>
<comment type="caution">
    <text evidence="3">The sequence shown here is derived from an EMBL/GenBank/DDBJ whole genome shotgun (WGS) entry which is preliminary data.</text>
</comment>
<dbReference type="PANTHER" id="PTHR30469">
    <property type="entry name" value="MULTIDRUG RESISTANCE PROTEIN MDTA"/>
    <property type="match status" value="1"/>
</dbReference>
<evidence type="ECO:0000259" key="2">
    <source>
        <dbReference type="Pfam" id="PF25954"/>
    </source>
</evidence>
<dbReference type="Proteomes" id="UP000216189">
    <property type="component" value="Unassembled WGS sequence"/>
</dbReference>
<proteinExistence type="inferred from homology"/>
<dbReference type="PROSITE" id="PS51257">
    <property type="entry name" value="PROKAR_LIPOPROTEIN"/>
    <property type="match status" value="1"/>
</dbReference>
<accession>A0ABX4EE27</accession>
<dbReference type="InterPro" id="IPR006143">
    <property type="entry name" value="RND_pump_MFP"/>
</dbReference>
<evidence type="ECO:0000256" key="1">
    <source>
        <dbReference type="ARBA" id="ARBA00009477"/>
    </source>
</evidence>
<dbReference type="InterPro" id="IPR058792">
    <property type="entry name" value="Beta-barrel_RND_2"/>
</dbReference>
<evidence type="ECO:0000313" key="4">
    <source>
        <dbReference type="Proteomes" id="UP000216189"/>
    </source>
</evidence>
<sequence>MIKIYSLLLLLAIITSCNNGKKTHNMNMNDIENKAEIYADTMKLYPSIFNKQIICNGKLEAIEKSDLSFINGGIVSAIHIKNGAYVKAGQLLAETDKSEYLLQLARAQKDLARANVELSDKLIGLGYNGITDKIPEDLLKRTKATCGYYSAIYEVQSAKQHLAKCNLYAPYSGRIADLTNARFQRIEKLCTLINDAMMDVSFDVLEAELKNIHINQEVKISLLADEQRIYTGKITSINPTINNNGLVRIKARIPNNTHTLIDGMNVKIIIESKIPNSFVIPKDAVVERDGYHVVFVYSQGEAIWTYVDIAHSNADYYAITGNQVKGTEINTGDAIITTGNLNLADGTKIKIRRRKDKQ</sequence>
<protein>
    <recommendedName>
        <fullName evidence="2">CusB-like beta-barrel domain-containing protein</fullName>
    </recommendedName>
</protein>
<reference evidence="3 4" key="1">
    <citation type="submission" date="2017-08" db="EMBL/GenBank/DDBJ databases">
        <title>Comparative genomics of non-oral Prevotella species.</title>
        <authorList>
            <person name="Accetto T."/>
            <person name="Nograsek B."/>
            <person name="Avgustin G."/>
        </authorList>
    </citation>
    <scope>NUCLEOTIDE SEQUENCE [LARGE SCALE GENOMIC DNA]</scope>
    <source>
        <strain evidence="3 4">TC1-1</strain>
    </source>
</reference>
<dbReference type="PANTHER" id="PTHR30469:SF11">
    <property type="entry name" value="BLL4320 PROTEIN"/>
    <property type="match status" value="1"/>
</dbReference>
<evidence type="ECO:0000313" key="3">
    <source>
        <dbReference type="EMBL" id="OYP53044.1"/>
    </source>
</evidence>
<name>A0ABX4EE27_SEGBR</name>
<comment type="similarity">
    <text evidence="1">Belongs to the membrane fusion protein (MFP) (TC 8.A.1) family.</text>
</comment>
<gene>
    <name evidence="3" type="ORF">CIK91_13790</name>
</gene>
<feature type="domain" description="CusB-like beta-barrel" evidence="2">
    <location>
        <begin position="200"/>
        <end position="271"/>
    </location>
</feature>
<keyword evidence="4" id="KW-1185">Reference proteome</keyword>